<dbReference type="RefSeq" id="WP_188377869.1">
    <property type="nucleotide sequence ID" value="NZ_BMEL01000003.1"/>
</dbReference>
<dbReference type="PANTHER" id="PTHR43415">
    <property type="entry name" value="SPERMIDINE N(1)-ACETYLTRANSFERASE"/>
    <property type="match status" value="1"/>
</dbReference>
<organism evidence="2 3">
    <name type="scientific">Halobacillus andaensis</name>
    <dbReference type="NCBI Taxonomy" id="1176239"/>
    <lineage>
        <taxon>Bacteria</taxon>
        <taxon>Bacillati</taxon>
        <taxon>Bacillota</taxon>
        <taxon>Bacilli</taxon>
        <taxon>Bacillales</taxon>
        <taxon>Bacillaceae</taxon>
        <taxon>Halobacillus</taxon>
    </lineage>
</organism>
<evidence type="ECO:0000259" key="1">
    <source>
        <dbReference type="PROSITE" id="PS51186"/>
    </source>
</evidence>
<dbReference type="EMBL" id="BMEL01000003">
    <property type="protein sequence ID" value="GGF25275.1"/>
    <property type="molecule type" value="Genomic_DNA"/>
</dbReference>
<name>A0A917EYL1_HALAA</name>
<keyword evidence="3" id="KW-1185">Reference proteome</keyword>
<evidence type="ECO:0000313" key="2">
    <source>
        <dbReference type="EMBL" id="GGF25275.1"/>
    </source>
</evidence>
<gene>
    <name evidence="2" type="ORF">GCM10010954_25200</name>
</gene>
<dbReference type="Proteomes" id="UP000660110">
    <property type="component" value="Unassembled WGS sequence"/>
</dbReference>
<dbReference type="AlphaFoldDB" id="A0A917EYL1"/>
<comment type="caution">
    <text evidence="2">The sequence shown here is derived from an EMBL/GenBank/DDBJ whole genome shotgun (WGS) entry which is preliminary data.</text>
</comment>
<dbReference type="PANTHER" id="PTHR43415:SF5">
    <property type="entry name" value="ACETYLTRANSFERASE"/>
    <property type="match status" value="1"/>
</dbReference>
<dbReference type="Gene3D" id="3.40.630.30">
    <property type="match status" value="1"/>
</dbReference>
<dbReference type="PROSITE" id="PS51186">
    <property type="entry name" value="GNAT"/>
    <property type="match status" value="1"/>
</dbReference>
<dbReference type="Pfam" id="PF00583">
    <property type="entry name" value="Acetyltransf_1"/>
    <property type="match status" value="1"/>
</dbReference>
<dbReference type="SUPFAM" id="SSF55729">
    <property type="entry name" value="Acyl-CoA N-acyltransferases (Nat)"/>
    <property type="match status" value="1"/>
</dbReference>
<dbReference type="InterPro" id="IPR000182">
    <property type="entry name" value="GNAT_dom"/>
</dbReference>
<protein>
    <submittedName>
        <fullName evidence="2">Aminoglycoside N(6')-acetyltransferase</fullName>
    </submittedName>
</protein>
<dbReference type="CDD" id="cd04301">
    <property type="entry name" value="NAT_SF"/>
    <property type="match status" value="1"/>
</dbReference>
<accession>A0A917EYL1</accession>
<feature type="domain" description="N-acetyltransferase" evidence="1">
    <location>
        <begin position="2"/>
        <end position="165"/>
    </location>
</feature>
<evidence type="ECO:0000313" key="3">
    <source>
        <dbReference type="Proteomes" id="UP000660110"/>
    </source>
</evidence>
<reference evidence="2" key="2">
    <citation type="submission" date="2020-09" db="EMBL/GenBank/DDBJ databases">
        <authorList>
            <person name="Sun Q."/>
            <person name="Zhou Y."/>
        </authorList>
    </citation>
    <scope>NUCLEOTIDE SEQUENCE</scope>
    <source>
        <strain evidence="2">CGMCC 1.12153</strain>
    </source>
</reference>
<proteinExistence type="predicted"/>
<dbReference type="InterPro" id="IPR016181">
    <property type="entry name" value="Acyl_CoA_acyltransferase"/>
</dbReference>
<sequence>MIKLEYFTKQDYDTLLQWVESPSFLLQWAGPTFSYPLSDDQLDKYIKEANQVNGSLLIFKAVEESSNRPIGHIGLKNIDYYNRSARVGKVLVSKEARGRGIGLIMMEEILKIAFDELNLNKVTLGVFDFNKPAIQTYKKAGFQIDGLLRDHRRFEEEYWNLYEMSILHSEWKANSRIS</sequence>
<dbReference type="GO" id="GO:0016747">
    <property type="term" value="F:acyltransferase activity, transferring groups other than amino-acyl groups"/>
    <property type="evidence" value="ECO:0007669"/>
    <property type="project" value="InterPro"/>
</dbReference>
<reference evidence="2" key="1">
    <citation type="journal article" date="2014" name="Int. J. Syst. Evol. Microbiol.">
        <title>Complete genome sequence of Corynebacterium casei LMG S-19264T (=DSM 44701T), isolated from a smear-ripened cheese.</title>
        <authorList>
            <consortium name="US DOE Joint Genome Institute (JGI-PGF)"/>
            <person name="Walter F."/>
            <person name="Albersmeier A."/>
            <person name="Kalinowski J."/>
            <person name="Ruckert C."/>
        </authorList>
    </citation>
    <scope>NUCLEOTIDE SEQUENCE</scope>
    <source>
        <strain evidence="2">CGMCC 1.12153</strain>
    </source>
</reference>